<reference evidence="12 13" key="1">
    <citation type="journal article" date="2022" name="Allergy">
        <title>Genome assembly and annotation of Periplaneta americana reveal a comprehensive cockroach allergen profile.</title>
        <authorList>
            <person name="Wang L."/>
            <person name="Xiong Q."/>
            <person name="Saelim N."/>
            <person name="Wang L."/>
            <person name="Nong W."/>
            <person name="Wan A.T."/>
            <person name="Shi M."/>
            <person name="Liu X."/>
            <person name="Cao Q."/>
            <person name="Hui J.H.L."/>
            <person name="Sookrung N."/>
            <person name="Leung T.F."/>
            <person name="Tungtrongchitr A."/>
            <person name="Tsui S.K.W."/>
        </authorList>
    </citation>
    <scope>NUCLEOTIDE SEQUENCE [LARGE SCALE GENOMIC DNA]</scope>
    <source>
        <strain evidence="12">PWHHKU_190912</strain>
    </source>
</reference>
<comment type="caution">
    <text evidence="12">The sequence shown here is derived from an EMBL/GenBank/DDBJ whole genome shotgun (WGS) entry which is preliminary data.</text>
</comment>
<comment type="similarity">
    <text evidence="2">Belongs to the glutamate-gated ion channel (TC 1.A.10.1) family.</text>
</comment>
<dbReference type="EMBL" id="JAJSOF020000031">
    <property type="protein sequence ID" value="KAJ4431198.1"/>
    <property type="molecule type" value="Genomic_DNA"/>
</dbReference>
<evidence type="ECO:0000256" key="10">
    <source>
        <dbReference type="SAM" id="SignalP"/>
    </source>
</evidence>
<keyword evidence="10" id="KW-0732">Signal</keyword>
<feature type="domain" description="Ionotropic glutamate receptor C-terminal" evidence="11">
    <location>
        <begin position="385"/>
        <end position="652"/>
    </location>
</feature>
<dbReference type="Pfam" id="PF00060">
    <property type="entry name" value="Lig_chan"/>
    <property type="match status" value="1"/>
</dbReference>
<keyword evidence="4 9" id="KW-0812">Transmembrane</keyword>
<evidence type="ECO:0000256" key="2">
    <source>
        <dbReference type="ARBA" id="ARBA00008685"/>
    </source>
</evidence>
<dbReference type="SUPFAM" id="SSF53850">
    <property type="entry name" value="Periplasmic binding protein-like II"/>
    <property type="match status" value="1"/>
</dbReference>
<keyword evidence="3" id="KW-1003">Cell membrane</keyword>
<proteinExistence type="inferred from homology"/>
<evidence type="ECO:0000256" key="6">
    <source>
        <dbReference type="ARBA" id="ARBA00023136"/>
    </source>
</evidence>
<gene>
    <name evidence="12" type="ORF">ANN_19795</name>
</gene>
<protein>
    <recommendedName>
        <fullName evidence="11">Ionotropic glutamate receptor C-terminal domain-containing protein</fullName>
    </recommendedName>
</protein>
<feature type="chain" id="PRO_5047481089" description="Ionotropic glutamate receptor C-terminal domain-containing protein" evidence="10">
    <location>
        <begin position="22"/>
        <end position="685"/>
    </location>
</feature>
<dbReference type="Proteomes" id="UP001148838">
    <property type="component" value="Unassembled WGS sequence"/>
</dbReference>
<evidence type="ECO:0000259" key="11">
    <source>
        <dbReference type="Pfam" id="PF00060"/>
    </source>
</evidence>
<feature type="transmembrane region" description="Helical" evidence="9">
    <location>
        <begin position="421"/>
        <end position="440"/>
    </location>
</feature>
<evidence type="ECO:0000256" key="8">
    <source>
        <dbReference type="ARBA" id="ARBA00023180"/>
    </source>
</evidence>
<evidence type="ECO:0000256" key="1">
    <source>
        <dbReference type="ARBA" id="ARBA00004651"/>
    </source>
</evidence>
<dbReference type="InterPro" id="IPR001320">
    <property type="entry name" value="Iontro_rcpt_C"/>
</dbReference>
<feature type="transmembrane region" description="Helical" evidence="9">
    <location>
        <begin position="632"/>
        <end position="655"/>
    </location>
</feature>
<evidence type="ECO:0000256" key="9">
    <source>
        <dbReference type="SAM" id="Phobius"/>
    </source>
</evidence>
<organism evidence="12 13">
    <name type="scientific">Periplaneta americana</name>
    <name type="common">American cockroach</name>
    <name type="synonym">Blatta americana</name>
    <dbReference type="NCBI Taxonomy" id="6978"/>
    <lineage>
        <taxon>Eukaryota</taxon>
        <taxon>Metazoa</taxon>
        <taxon>Ecdysozoa</taxon>
        <taxon>Arthropoda</taxon>
        <taxon>Hexapoda</taxon>
        <taxon>Insecta</taxon>
        <taxon>Pterygota</taxon>
        <taxon>Neoptera</taxon>
        <taxon>Polyneoptera</taxon>
        <taxon>Dictyoptera</taxon>
        <taxon>Blattodea</taxon>
        <taxon>Blattoidea</taxon>
        <taxon>Blattidae</taxon>
        <taxon>Blattinae</taxon>
        <taxon>Periplaneta</taxon>
    </lineage>
</organism>
<keyword evidence="5 9" id="KW-1133">Transmembrane helix</keyword>
<keyword evidence="13" id="KW-1185">Reference proteome</keyword>
<evidence type="ECO:0000256" key="7">
    <source>
        <dbReference type="ARBA" id="ARBA00023170"/>
    </source>
</evidence>
<dbReference type="Gene3D" id="1.10.287.70">
    <property type="match status" value="1"/>
</dbReference>
<sequence length="685" mass="78642">MRGTVEILLFCLFGQLQRVYTEEKGITWSNLQEGELLSCVDSIIRTYFSNFRNVLVSMPENRGEGLQRTLTPSSFDEDVILIVNMLLKKMSANFIPYRILPRDENLNPNGETVWGYIIFLWPDDDGDIMDSLRNQLDSLKDSESTQWEPRARFIVMVIYRDNHTPQELALEVYTEMWSYYRTINTIIVITNQDENEKSKHVNETNKFIAKVYTGFPYQTGNCGEVKEVILLDQCQSYKYPPLSQEVNLFPTNTPEHYCGCPLKVSSIGIHPFVYLKKNSTQIYGDASLKVEGMSVEQLLLPIEKMNLTPIFLHPILNLTMDGYLKIIAELTNGISDIVTGTIALIPALISSDYEPTIPFEFSSVSWFLPCPDASRRMEKVITTYSISVWLTMAMIYILTGCLFSCLATYNTPHISKDSNNYRNINLSLYNAWAVLLGVSVPEMPKTWKLRLIFLLYVCYCFVMSTVFQAFFTSFLVAPGYEKEMETVDELVQSDLKFGFNSAVGVGAMTMDYREFERFHYSRHVDCNDFAMCVKRMIYKRDITSIVVELYTNYLANRLGFGEEEKVLCSLNVKLISSGLVFLLKKGSPYLNQLNSLLRRGMEGGLLHRYCELMFFEARLESRNRKEDDETDALYFVFSFSYLIPAFFVLLVGYVAGGVVLVGECFLNCVLKYTNQRAGHVQTRYP</sequence>
<feature type="signal peptide" evidence="10">
    <location>
        <begin position="1"/>
        <end position="21"/>
    </location>
</feature>
<evidence type="ECO:0000256" key="3">
    <source>
        <dbReference type="ARBA" id="ARBA00022475"/>
    </source>
</evidence>
<comment type="subcellular location">
    <subcellularLocation>
        <location evidence="1">Cell membrane</location>
        <topology evidence="1">Multi-pass membrane protein</topology>
    </subcellularLocation>
</comment>
<keyword evidence="7" id="KW-0675">Receptor</keyword>
<keyword evidence="6 9" id="KW-0472">Membrane</keyword>
<feature type="transmembrane region" description="Helical" evidence="9">
    <location>
        <begin position="452"/>
        <end position="476"/>
    </location>
</feature>
<dbReference type="PANTHER" id="PTHR42643">
    <property type="entry name" value="IONOTROPIC RECEPTOR 20A-RELATED"/>
    <property type="match status" value="1"/>
</dbReference>
<accession>A0ABQ8SB91</accession>
<evidence type="ECO:0000256" key="4">
    <source>
        <dbReference type="ARBA" id="ARBA00022692"/>
    </source>
</evidence>
<keyword evidence="8" id="KW-0325">Glycoprotein</keyword>
<dbReference type="PANTHER" id="PTHR42643:SF24">
    <property type="entry name" value="IONOTROPIC RECEPTOR 60A"/>
    <property type="match status" value="1"/>
</dbReference>
<evidence type="ECO:0000256" key="5">
    <source>
        <dbReference type="ARBA" id="ARBA00022989"/>
    </source>
</evidence>
<feature type="transmembrane region" description="Helical" evidence="9">
    <location>
        <begin position="386"/>
        <end position="409"/>
    </location>
</feature>
<evidence type="ECO:0000313" key="12">
    <source>
        <dbReference type="EMBL" id="KAJ4431198.1"/>
    </source>
</evidence>
<evidence type="ECO:0000313" key="13">
    <source>
        <dbReference type="Proteomes" id="UP001148838"/>
    </source>
</evidence>
<name>A0ABQ8SB91_PERAM</name>
<dbReference type="InterPro" id="IPR052192">
    <property type="entry name" value="Insect_Ionotropic_Sensory_Rcpt"/>
</dbReference>